<evidence type="ECO:0000256" key="2">
    <source>
        <dbReference type="ARBA" id="ARBA00023125"/>
    </source>
</evidence>
<dbReference type="Gene3D" id="1.10.10.60">
    <property type="entry name" value="Homeodomain-like"/>
    <property type="match status" value="1"/>
</dbReference>
<dbReference type="SUPFAM" id="SSF46689">
    <property type="entry name" value="Homeodomain-like"/>
    <property type="match status" value="1"/>
</dbReference>
<accession>A0ABW3KC11</accession>
<protein>
    <submittedName>
        <fullName evidence="6">TetR/AcrR family transcriptional regulator</fullName>
    </submittedName>
</protein>
<evidence type="ECO:0000256" key="3">
    <source>
        <dbReference type="ARBA" id="ARBA00023163"/>
    </source>
</evidence>
<feature type="DNA-binding region" description="H-T-H motif" evidence="4">
    <location>
        <begin position="28"/>
        <end position="47"/>
    </location>
</feature>
<dbReference type="Pfam" id="PF00440">
    <property type="entry name" value="TetR_N"/>
    <property type="match status" value="1"/>
</dbReference>
<keyword evidence="1" id="KW-0805">Transcription regulation</keyword>
<proteinExistence type="predicted"/>
<feature type="domain" description="HTH tetR-type" evidence="5">
    <location>
        <begin position="5"/>
        <end position="65"/>
    </location>
</feature>
<dbReference type="Proteomes" id="UP001597112">
    <property type="component" value="Unassembled WGS sequence"/>
</dbReference>
<gene>
    <name evidence="6" type="ORF">ACFQ21_30060</name>
</gene>
<comment type="caution">
    <text evidence="6">The sequence shown here is derived from an EMBL/GenBank/DDBJ whole genome shotgun (WGS) entry which is preliminary data.</text>
</comment>
<keyword evidence="3" id="KW-0804">Transcription</keyword>
<dbReference type="InterPro" id="IPR001647">
    <property type="entry name" value="HTH_TetR"/>
</dbReference>
<evidence type="ECO:0000313" key="7">
    <source>
        <dbReference type="Proteomes" id="UP001597112"/>
    </source>
</evidence>
<reference evidence="7" key="1">
    <citation type="journal article" date="2019" name="Int. J. Syst. Evol. Microbiol.">
        <title>The Global Catalogue of Microorganisms (GCM) 10K type strain sequencing project: providing services to taxonomists for standard genome sequencing and annotation.</title>
        <authorList>
            <consortium name="The Broad Institute Genomics Platform"/>
            <consortium name="The Broad Institute Genome Sequencing Center for Infectious Disease"/>
            <person name="Wu L."/>
            <person name="Ma J."/>
        </authorList>
    </citation>
    <scope>NUCLEOTIDE SEQUENCE [LARGE SCALE GENOMIC DNA]</scope>
    <source>
        <strain evidence="7">CCUG 58938</strain>
    </source>
</reference>
<dbReference type="InterPro" id="IPR009057">
    <property type="entry name" value="Homeodomain-like_sf"/>
</dbReference>
<evidence type="ECO:0000256" key="1">
    <source>
        <dbReference type="ARBA" id="ARBA00023015"/>
    </source>
</evidence>
<evidence type="ECO:0000313" key="6">
    <source>
        <dbReference type="EMBL" id="MFD1003608.1"/>
    </source>
</evidence>
<dbReference type="RefSeq" id="WP_377586484.1">
    <property type="nucleotide sequence ID" value="NZ_JBHTKA010000016.1"/>
</dbReference>
<dbReference type="InterPro" id="IPR036271">
    <property type="entry name" value="Tet_transcr_reg_TetR-rel_C_sf"/>
</dbReference>
<dbReference type="Gene3D" id="1.10.357.10">
    <property type="entry name" value="Tetracycline Repressor, domain 2"/>
    <property type="match status" value="1"/>
</dbReference>
<dbReference type="PANTHER" id="PTHR47506:SF1">
    <property type="entry name" value="HTH-TYPE TRANSCRIPTIONAL REGULATOR YJDC"/>
    <property type="match status" value="1"/>
</dbReference>
<dbReference type="PRINTS" id="PR00455">
    <property type="entry name" value="HTHTETR"/>
</dbReference>
<organism evidence="6 7">
    <name type="scientific">Ohtaekwangia kribbensis</name>
    <dbReference type="NCBI Taxonomy" id="688913"/>
    <lineage>
        <taxon>Bacteria</taxon>
        <taxon>Pseudomonadati</taxon>
        <taxon>Bacteroidota</taxon>
        <taxon>Cytophagia</taxon>
        <taxon>Cytophagales</taxon>
        <taxon>Fulvivirgaceae</taxon>
        <taxon>Ohtaekwangia</taxon>
    </lineage>
</organism>
<evidence type="ECO:0000259" key="5">
    <source>
        <dbReference type="PROSITE" id="PS50977"/>
    </source>
</evidence>
<name>A0ABW3KC11_9BACT</name>
<dbReference type="PANTHER" id="PTHR47506">
    <property type="entry name" value="TRANSCRIPTIONAL REGULATORY PROTEIN"/>
    <property type="match status" value="1"/>
</dbReference>
<keyword evidence="2 4" id="KW-0238">DNA-binding</keyword>
<evidence type="ECO:0000256" key="4">
    <source>
        <dbReference type="PROSITE-ProRule" id="PRU00335"/>
    </source>
</evidence>
<dbReference type="EMBL" id="JBHTKA010000016">
    <property type="protein sequence ID" value="MFD1003608.1"/>
    <property type="molecule type" value="Genomic_DNA"/>
</dbReference>
<sequence length="195" mass="22101">MTKDEAIRTEVLKAARALFQRFGLFKTTMEDIAKAAGKGKSTLYYYYASKDEIFDAVISEDMEEVMTVVNLAVEKANSAEEKLKAFTSHRIKLLTQKAALYSIVFGEISENPNLIKKLKKSYEARELEGLKAILSYGIETKEFKKIEDGDLDDLAYVMLCAFRGIEMGLFEDNRIKKIGDRLEIILDLLANGFKN</sequence>
<keyword evidence="7" id="KW-1185">Reference proteome</keyword>
<dbReference type="SUPFAM" id="SSF48498">
    <property type="entry name" value="Tetracyclin repressor-like, C-terminal domain"/>
    <property type="match status" value="1"/>
</dbReference>
<dbReference type="PROSITE" id="PS50977">
    <property type="entry name" value="HTH_TETR_2"/>
    <property type="match status" value="1"/>
</dbReference>